<reference evidence="7 8" key="1">
    <citation type="submission" date="2023-03" db="EMBL/GenBank/DDBJ databases">
        <title>WGS of Methanotrichaceae archaeon Mx.</title>
        <authorList>
            <person name="Sorokin D.Y."/>
            <person name="Merkel A.Y."/>
        </authorList>
    </citation>
    <scope>NUCLEOTIDE SEQUENCE [LARGE SCALE GENOMIC DNA]</scope>
    <source>
        <strain evidence="7 8">Mx</strain>
    </source>
</reference>
<dbReference type="PANTHER" id="PTHR30349:SF92">
    <property type="entry name" value="SITE-SPECIFIC RECOMBINASE"/>
    <property type="match status" value="1"/>
</dbReference>
<dbReference type="InterPro" id="IPR004107">
    <property type="entry name" value="Integrase_SAM-like_N"/>
</dbReference>
<evidence type="ECO:0000313" key="8">
    <source>
        <dbReference type="Proteomes" id="UP001220010"/>
    </source>
</evidence>
<gene>
    <name evidence="7" type="ORF">P0O15_00705</name>
</gene>
<dbReference type="Pfam" id="PF13495">
    <property type="entry name" value="Phage_int_SAM_4"/>
    <property type="match status" value="1"/>
</dbReference>
<sequence>MTDKTSDRSSSGLDSLVHEDLIEQYQEDSEIRGLSPESTRRYLSSIKIYVQFLEDNGMDLLGADRNTIRKFLEYLRKVRGVHQKTIENYFTGLSGFYDFLEYEGHVDKNPVHSVRKRYLRRYKDNDDGQMRKLISIEEMTHLINSIMDIRDKAIITLLAKTGIRRKEMITLDIDDIDWVEQSIRLKPTPKRTNRIVFFDDETAFILKRWLRARASRNGGDSKALFTNTNGGRLNRNGVYTAVTKAADRAGIHKPESDRMEDHFSPHCCRHWFTTHMRRSGMPREFIQELRGDVRKEAIDVYDHIDKKELRESYLAHIPQLGVI</sequence>
<dbReference type="Gene3D" id="1.10.443.10">
    <property type="entry name" value="Intergrase catalytic core"/>
    <property type="match status" value="1"/>
</dbReference>
<accession>A0ABT5X4R9</accession>
<dbReference type="EMBL" id="JARFPK010000002">
    <property type="protein sequence ID" value="MDF0589699.1"/>
    <property type="molecule type" value="Genomic_DNA"/>
</dbReference>
<dbReference type="InterPro" id="IPR010998">
    <property type="entry name" value="Integrase_recombinase_N"/>
</dbReference>
<protein>
    <submittedName>
        <fullName evidence="7">Tyrosine-type recombinase/integrase</fullName>
    </submittedName>
</protein>
<dbReference type="RefSeq" id="WP_316965461.1">
    <property type="nucleotide sequence ID" value="NZ_JARFPK010000002.1"/>
</dbReference>
<evidence type="ECO:0000259" key="5">
    <source>
        <dbReference type="PROSITE" id="PS51898"/>
    </source>
</evidence>
<dbReference type="Pfam" id="PF00589">
    <property type="entry name" value="Phage_integrase"/>
    <property type="match status" value="1"/>
</dbReference>
<name>A0ABT5X4R9_9EURY</name>
<evidence type="ECO:0000259" key="6">
    <source>
        <dbReference type="PROSITE" id="PS51900"/>
    </source>
</evidence>
<keyword evidence="1" id="KW-0229">DNA integration</keyword>
<dbReference type="InterPro" id="IPR044068">
    <property type="entry name" value="CB"/>
</dbReference>
<evidence type="ECO:0000256" key="4">
    <source>
        <dbReference type="PROSITE-ProRule" id="PRU01248"/>
    </source>
</evidence>
<dbReference type="PROSITE" id="PS51898">
    <property type="entry name" value="TYR_RECOMBINASE"/>
    <property type="match status" value="1"/>
</dbReference>
<dbReference type="Proteomes" id="UP001220010">
    <property type="component" value="Unassembled WGS sequence"/>
</dbReference>
<proteinExistence type="predicted"/>
<dbReference type="InterPro" id="IPR013762">
    <property type="entry name" value="Integrase-like_cat_sf"/>
</dbReference>
<dbReference type="PANTHER" id="PTHR30349">
    <property type="entry name" value="PHAGE INTEGRASE-RELATED"/>
    <property type="match status" value="1"/>
</dbReference>
<keyword evidence="3" id="KW-0233">DNA recombination</keyword>
<dbReference type="CDD" id="cd00397">
    <property type="entry name" value="DNA_BRE_C"/>
    <property type="match status" value="1"/>
</dbReference>
<evidence type="ECO:0000256" key="3">
    <source>
        <dbReference type="ARBA" id="ARBA00023172"/>
    </source>
</evidence>
<evidence type="ECO:0000313" key="7">
    <source>
        <dbReference type="EMBL" id="MDF0589699.1"/>
    </source>
</evidence>
<feature type="domain" description="Core-binding (CB)" evidence="6">
    <location>
        <begin position="16"/>
        <end position="101"/>
    </location>
</feature>
<dbReference type="InterPro" id="IPR002104">
    <property type="entry name" value="Integrase_catalytic"/>
</dbReference>
<dbReference type="Gene3D" id="1.10.150.130">
    <property type="match status" value="1"/>
</dbReference>
<keyword evidence="8" id="KW-1185">Reference proteome</keyword>
<organism evidence="7 8">
    <name type="scientific">Candidatus Methanocrinis natronophilus</name>
    <dbReference type="NCBI Taxonomy" id="3033396"/>
    <lineage>
        <taxon>Archaea</taxon>
        <taxon>Methanobacteriati</taxon>
        <taxon>Methanobacteriota</taxon>
        <taxon>Stenosarchaea group</taxon>
        <taxon>Methanomicrobia</taxon>
        <taxon>Methanotrichales</taxon>
        <taxon>Methanotrichaceae</taxon>
        <taxon>Methanocrinis</taxon>
    </lineage>
</organism>
<comment type="caution">
    <text evidence="7">The sequence shown here is derived from an EMBL/GenBank/DDBJ whole genome shotgun (WGS) entry which is preliminary data.</text>
</comment>
<dbReference type="SUPFAM" id="SSF56349">
    <property type="entry name" value="DNA breaking-rejoining enzymes"/>
    <property type="match status" value="1"/>
</dbReference>
<dbReference type="InterPro" id="IPR011010">
    <property type="entry name" value="DNA_brk_join_enz"/>
</dbReference>
<evidence type="ECO:0000256" key="1">
    <source>
        <dbReference type="ARBA" id="ARBA00022908"/>
    </source>
</evidence>
<feature type="domain" description="Tyr recombinase" evidence="5">
    <location>
        <begin position="129"/>
        <end position="314"/>
    </location>
</feature>
<dbReference type="PROSITE" id="PS51900">
    <property type="entry name" value="CB"/>
    <property type="match status" value="1"/>
</dbReference>
<evidence type="ECO:0000256" key="2">
    <source>
        <dbReference type="ARBA" id="ARBA00023125"/>
    </source>
</evidence>
<keyword evidence="2 4" id="KW-0238">DNA-binding</keyword>
<dbReference type="InterPro" id="IPR050090">
    <property type="entry name" value="Tyrosine_recombinase_XerCD"/>
</dbReference>